<sequence>MIQNIRQQVGKDRTEVDVKDNSMSPKSEIPEQSGKQEDPDKKERGSSKPGAPKQSGKCWFRVLLLAAYMLITGCSKNDMPFPRCISADYFGPKPIAVSAHFSSDHDAFIPGDGEVIDPETGEINYGFHHNQVVKWEDTGLETNGDSLKVRVNGAWTSWSNNNKKESKKGSYTLQSLEQLKYATKFEGKSDCKCINEDDSANTVSRGAPCWFTNGHGAYLLFQRLGDDSPNKDLKSMRNPQSPTIHLGYNSVAENGSGLFTLKKGEKKLKDRNCKLLELEKGWKIYVKILDRYYLDNAGGYSLSFWVEYKNQVPLDFSMKFIII</sequence>
<proteinExistence type="predicted"/>
<comment type="caution">
    <text evidence="2">The sequence shown here is derived from an EMBL/GenBank/DDBJ whole genome shotgun (WGS) entry which is preliminary data.</text>
</comment>
<feature type="region of interest" description="Disordered" evidence="1">
    <location>
        <begin position="1"/>
        <end position="54"/>
    </location>
</feature>
<dbReference type="OrthoDB" id="8184558at2759"/>
<name>A0A8X6G181_TRICU</name>
<organism evidence="2 3">
    <name type="scientific">Trichonephila clavata</name>
    <name type="common">Joro spider</name>
    <name type="synonym">Nephila clavata</name>
    <dbReference type="NCBI Taxonomy" id="2740835"/>
    <lineage>
        <taxon>Eukaryota</taxon>
        <taxon>Metazoa</taxon>
        <taxon>Ecdysozoa</taxon>
        <taxon>Arthropoda</taxon>
        <taxon>Chelicerata</taxon>
        <taxon>Arachnida</taxon>
        <taxon>Araneae</taxon>
        <taxon>Araneomorphae</taxon>
        <taxon>Entelegynae</taxon>
        <taxon>Araneoidea</taxon>
        <taxon>Nephilidae</taxon>
        <taxon>Trichonephila</taxon>
    </lineage>
</organism>
<feature type="compositionally biased region" description="Basic and acidic residues" evidence="1">
    <location>
        <begin position="9"/>
        <end position="20"/>
    </location>
</feature>
<evidence type="ECO:0000313" key="2">
    <source>
        <dbReference type="EMBL" id="GFQ93353.1"/>
    </source>
</evidence>
<keyword evidence="3" id="KW-1185">Reference proteome</keyword>
<evidence type="ECO:0000256" key="1">
    <source>
        <dbReference type="SAM" id="MobiDB-lite"/>
    </source>
</evidence>
<dbReference type="AlphaFoldDB" id="A0A8X6G181"/>
<gene>
    <name evidence="2" type="primary">wCauA_06500</name>
    <name evidence="2" type="ORF">TNCT_295031</name>
</gene>
<reference evidence="2" key="1">
    <citation type="submission" date="2020-07" db="EMBL/GenBank/DDBJ databases">
        <title>Multicomponent nature underlies the extraordinary mechanical properties of spider dragline silk.</title>
        <authorList>
            <person name="Kono N."/>
            <person name="Nakamura H."/>
            <person name="Mori M."/>
            <person name="Yoshida Y."/>
            <person name="Ohtoshi R."/>
            <person name="Malay A.D."/>
            <person name="Moran D.A.P."/>
            <person name="Tomita M."/>
            <person name="Numata K."/>
            <person name="Arakawa K."/>
        </authorList>
    </citation>
    <scope>NUCLEOTIDE SEQUENCE</scope>
</reference>
<protein>
    <submittedName>
        <fullName evidence="2">Type IV secretion system protein</fullName>
    </submittedName>
</protein>
<dbReference type="EMBL" id="BMAO01024153">
    <property type="protein sequence ID" value="GFQ93353.1"/>
    <property type="molecule type" value="Genomic_DNA"/>
</dbReference>
<evidence type="ECO:0000313" key="3">
    <source>
        <dbReference type="Proteomes" id="UP000887116"/>
    </source>
</evidence>
<feature type="compositionally biased region" description="Basic and acidic residues" evidence="1">
    <location>
        <begin position="34"/>
        <end position="46"/>
    </location>
</feature>
<accession>A0A8X6G181</accession>
<dbReference type="Proteomes" id="UP000887116">
    <property type="component" value="Unassembled WGS sequence"/>
</dbReference>